<evidence type="ECO:0000313" key="1">
    <source>
        <dbReference type="EMBL" id="MFC6333069.1"/>
    </source>
</evidence>
<comment type="caution">
    <text evidence="1">The sequence shown here is derived from an EMBL/GenBank/DDBJ whole genome shotgun (WGS) entry which is preliminary data.</text>
</comment>
<dbReference type="Pfam" id="PF04655">
    <property type="entry name" value="APH_6_hur"/>
    <property type="match status" value="1"/>
</dbReference>
<protein>
    <submittedName>
        <fullName evidence="1">Aminoglycoside phosphotransferase family protein</fullName>
    </submittedName>
</protein>
<dbReference type="RefSeq" id="WP_379234142.1">
    <property type="nucleotide sequence ID" value="NZ_JBHSTE010000003.1"/>
</dbReference>
<name>A0ABW1V6H7_9BACL</name>
<organism evidence="1 2">
    <name type="scientific">Paenibacillus septentrionalis</name>
    <dbReference type="NCBI Taxonomy" id="429342"/>
    <lineage>
        <taxon>Bacteria</taxon>
        <taxon>Bacillati</taxon>
        <taxon>Bacillota</taxon>
        <taxon>Bacilli</taxon>
        <taxon>Bacillales</taxon>
        <taxon>Paenibacillaceae</taxon>
        <taxon>Paenibacillus</taxon>
    </lineage>
</organism>
<dbReference type="InterPro" id="IPR011009">
    <property type="entry name" value="Kinase-like_dom_sf"/>
</dbReference>
<reference evidence="2" key="1">
    <citation type="journal article" date="2019" name="Int. J. Syst. Evol. Microbiol.">
        <title>The Global Catalogue of Microorganisms (GCM) 10K type strain sequencing project: providing services to taxonomists for standard genome sequencing and annotation.</title>
        <authorList>
            <consortium name="The Broad Institute Genomics Platform"/>
            <consortium name="The Broad Institute Genome Sequencing Center for Infectious Disease"/>
            <person name="Wu L."/>
            <person name="Ma J."/>
        </authorList>
    </citation>
    <scope>NUCLEOTIDE SEQUENCE [LARGE SCALE GENOMIC DNA]</scope>
    <source>
        <strain evidence="2">PCU 280</strain>
    </source>
</reference>
<gene>
    <name evidence="1" type="ORF">ACFP56_10575</name>
</gene>
<sequence>MKKTYRFNSIETENIFNRFGKSFYNKVLTDISAYSFKWNLSIIELIQSYSANLVFKCYSDDNGDALLKIGGPAIGGILTEYNTLLEYNGKPFCKVYEADLSNNVMLAEWIHPGTPLRDEDCLDKRLSVFLNIYRNLHKEPSNSEIYPTYTEWVIRITEYMSSRQDCHAFYLHMQKAKEICLSISKEYSRRMLLHGDFHHDNILLGSRGDYMIIDPKGVIGDPVFDIPRFILNEFGDDITPELYTKINRIISNFEANLNIPNEVIRKCLYVETVMGTCWCLESGATIDEYPKLMESIAFAESIMDC</sequence>
<proteinExistence type="predicted"/>
<dbReference type="SUPFAM" id="SSF56112">
    <property type="entry name" value="Protein kinase-like (PK-like)"/>
    <property type="match status" value="1"/>
</dbReference>
<dbReference type="EMBL" id="JBHSTE010000003">
    <property type="protein sequence ID" value="MFC6333069.1"/>
    <property type="molecule type" value="Genomic_DNA"/>
</dbReference>
<accession>A0ABW1V6H7</accession>
<dbReference type="InterPro" id="IPR006748">
    <property type="entry name" value="NH2Glyco/OHUrea_AB-resist_kin"/>
</dbReference>
<dbReference type="Gene3D" id="3.90.1200.10">
    <property type="match status" value="1"/>
</dbReference>
<evidence type="ECO:0000313" key="2">
    <source>
        <dbReference type="Proteomes" id="UP001596233"/>
    </source>
</evidence>
<keyword evidence="2" id="KW-1185">Reference proteome</keyword>
<dbReference type="Proteomes" id="UP001596233">
    <property type="component" value="Unassembled WGS sequence"/>
</dbReference>